<protein>
    <submittedName>
        <fullName evidence="3">Cupin domain-containing protein</fullName>
    </submittedName>
</protein>
<dbReference type="GO" id="GO:0046872">
    <property type="term" value="F:metal ion binding"/>
    <property type="evidence" value="ECO:0007669"/>
    <property type="project" value="UniProtKB-KW"/>
</dbReference>
<dbReference type="PANTHER" id="PTHR35848">
    <property type="entry name" value="OXALATE-BINDING PROTEIN"/>
    <property type="match status" value="1"/>
</dbReference>
<proteinExistence type="predicted"/>
<feature type="domain" description="Cupin type-2" evidence="2">
    <location>
        <begin position="34"/>
        <end position="100"/>
    </location>
</feature>
<dbReference type="RefSeq" id="WP_072317790.1">
    <property type="nucleotide sequence ID" value="NZ_FPJE01000013.1"/>
</dbReference>
<dbReference type="Pfam" id="PF07883">
    <property type="entry name" value="Cupin_2"/>
    <property type="match status" value="1"/>
</dbReference>
<dbReference type="PANTHER" id="PTHR35848:SF9">
    <property type="entry name" value="SLL1358 PROTEIN"/>
    <property type="match status" value="1"/>
</dbReference>
<evidence type="ECO:0000313" key="4">
    <source>
        <dbReference type="Proteomes" id="UP000182248"/>
    </source>
</evidence>
<dbReference type="OrthoDB" id="9806121at2"/>
<sequence>MKITLDNAIHYTWGDGCDGWFLLKSPGLTVIQEKMPPGTEEKLHYHNKTQQLFYILSGMATIIIDDNEYRVAPGEGFHIPPGKKHRIRNREESDLHFIVISEPESHGDRINAED</sequence>
<dbReference type="InterPro" id="IPR014710">
    <property type="entry name" value="RmlC-like_jellyroll"/>
</dbReference>
<keyword evidence="1" id="KW-0479">Metal-binding</keyword>
<dbReference type="Proteomes" id="UP000182248">
    <property type="component" value="Unassembled WGS sequence"/>
</dbReference>
<dbReference type="EMBL" id="FPJE01000013">
    <property type="protein sequence ID" value="SFW59425.1"/>
    <property type="molecule type" value="Genomic_DNA"/>
</dbReference>
<dbReference type="AlphaFoldDB" id="A0A1K1QIE6"/>
<name>A0A1K1QIE6_9FLAO</name>
<dbReference type="STRING" id="1150368.SAMN02927921_02580"/>
<dbReference type="InterPro" id="IPR011051">
    <property type="entry name" value="RmlC_Cupin_sf"/>
</dbReference>
<reference evidence="3 4" key="1">
    <citation type="submission" date="2016-11" db="EMBL/GenBank/DDBJ databases">
        <authorList>
            <person name="Jaros S."/>
            <person name="Januszkiewicz K."/>
            <person name="Wedrychowicz H."/>
        </authorList>
    </citation>
    <scope>NUCLEOTIDE SEQUENCE [LARGE SCALE GENOMIC DNA]</scope>
    <source>
        <strain evidence="3 4">CGMCC 1.12145</strain>
    </source>
</reference>
<dbReference type="InterPro" id="IPR051610">
    <property type="entry name" value="GPI/OXD"/>
</dbReference>
<evidence type="ECO:0000259" key="2">
    <source>
        <dbReference type="Pfam" id="PF07883"/>
    </source>
</evidence>
<dbReference type="InterPro" id="IPR013096">
    <property type="entry name" value="Cupin_2"/>
</dbReference>
<evidence type="ECO:0000313" key="3">
    <source>
        <dbReference type="EMBL" id="SFW59425.1"/>
    </source>
</evidence>
<organism evidence="3 4">
    <name type="scientific">Sinomicrobium oceani</name>
    <dbReference type="NCBI Taxonomy" id="1150368"/>
    <lineage>
        <taxon>Bacteria</taxon>
        <taxon>Pseudomonadati</taxon>
        <taxon>Bacteroidota</taxon>
        <taxon>Flavobacteriia</taxon>
        <taxon>Flavobacteriales</taxon>
        <taxon>Flavobacteriaceae</taxon>
        <taxon>Sinomicrobium</taxon>
    </lineage>
</organism>
<dbReference type="SUPFAM" id="SSF51182">
    <property type="entry name" value="RmlC-like cupins"/>
    <property type="match status" value="1"/>
</dbReference>
<accession>A0A1K1QIE6</accession>
<gene>
    <name evidence="3" type="ORF">SAMN02927921_02580</name>
</gene>
<dbReference type="Gene3D" id="2.60.120.10">
    <property type="entry name" value="Jelly Rolls"/>
    <property type="match status" value="1"/>
</dbReference>
<evidence type="ECO:0000256" key="1">
    <source>
        <dbReference type="ARBA" id="ARBA00022723"/>
    </source>
</evidence>
<keyword evidence="4" id="KW-1185">Reference proteome</keyword>